<dbReference type="InterPro" id="IPR001233">
    <property type="entry name" value="RtcB"/>
</dbReference>
<dbReference type="AlphaFoldDB" id="A0AAX4J9S9"/>
<feature type="binding site" evidence="9">
    <location>
        <begin position="318"/>
        <end position="319"/>
    </location>
    <ligand>
        <name>GMP</name>
        <dbReference type="ChEBI" id="CHEBI:58115"/>
    </ligand>
</feature>
<comment type="catalytic activity">
    <reaction evidence="7">
        <text>a 3'-end 3'-phospho-ribonucleotide-RNA + a 5'-end dephospho-ribonucleoside-RNA + GTP = a ribonucleotidyl-ribonucleotide-RNA + GMP + diphosphate</text>
        <dbReference type="Rhea" id="RHEA:68076"/>
        <dbReference type="Rhea" id="RHEA-COMP:10463"/>
        <dbReference type="Rhea" id="RHEA-COMP:13936"/>
        <dbReference type="Rhea" id="RHEA-COMP:17355"/>
        <dbReference type="ChEBI" id="CHEBI:33019"/>
        <dbReference type="ChEBI" id="CHEBI:37565"/>
        <dbReference type="ChEBI" id="CHEBI:58115"/>
        <dbReference type="ChEBI" id="CHEBI:83062"/>
        <dbReference type="ChEBI" id="CHEBI:138284"/>
        <dbReference type="ChEBI" id="CHEBI:173118"/>
        <dbReference type="EC" id="6.5.1.8"/>
    </reaction>
</comment>
<evidence type="ECO:0000313" key="12">
    <source>
        <dbReference type="Proteomes" id="UP001334084"/>
    </source>
</evidence>
<gene>
    <name evidence="11" type="ORF">VNE69_02199</name>
</gene>
<dbReference type="EC" id="6.5.1.8" evidence="1"/>
<dbReference type="Gene3D" id="3.90.1860.10">
    <property type="entry name" value="tRNA-splicing ligase RtcB"/>
    <property type="match status" value="1"/>
</dbReference>
<feature type="binding site" evidence="10">
    <location>
        <position position="222"/>
    </location>
    <ligand>
        <name>Mn(2+)</name>
        <dbReference type="ChEBI" id="CHEBI:29035"/>
        <label>2</label>
    </ligand>
</feature>
<dbReference type="GO" id="GO:0005634">
    <property type="term" value="C:nucleus"/>
    <property type="evidence" value="ECO:0007669"/>
    <property type="project" value="TreeGrafter"/>
</dbReference>
<dbReference type="RefSeq" id="XP_065328823.1">
    <property type="nucleotide sequence ID" value="XM_065472751.1"/>
</dbReference>
<evidence type="ECO:0000256" key="3">
    <source>
        <dbReference type="ARBA" id="ARBA00022723"/>
    </source>
</evidence>
<dbReference type="GO" id="GO:0005525">
    <property type="term" value="F:GTP binding"/>
    <property type="evidence" value="ECO:0007669"/>
    <property type="project" value="UniProtKB-KW"/>
</dbReference>
<feature type="binding site" evidence="9">
    <location>
        <begin position="384"/>
        <end position="387"/>
    </location>
    <ligand>
        <name>GMP</name>
        <dbReference type="ChEBI" id="CHEBI:58115"/>
    </ligand>
</feature>
<name>A0AAX4J9S9_9MICR</name>
<keyword evidence="6 10" id="KW-0464">Manganese</keyword>
<keyword evidence="2 11" id="KW-0436">Ligase</keyword>
<feature type="binding site" evidence="9">
    <location>
        <position position="460"/>
    </location>
    <ligand>
        <name>GMP</name>
        <dbReference type="ChEBI" id="CHEBI:58115"/>
    </ligand>
</feature>
<dbReference type="GO" id="GO:0003972">
    <property type="term" value="F:RNA ligase (ATP) activity"/>
    <property type="evidence" value="ECO:0007669"/>
    <property type="project" value="TreeGrafter"/>
</dbReference>
<accession>A0AAX4J9S9</accession>
<dbReference type="InterPro" id="IPR036025">
    <property type="entry name" value="RtcB-like_sf"/>
</dbReference>
<feature type="binding site" evidence="9">
    <location>
        <begin position="190"/>
        <end position="194"/>
    </location>
    <ligand>
        <name>GMP</name>
        <dbReference type="ChEBI" id="CHEBI:58115"/>
    </ligand>
</feature>
<dbReference type="GO" id="GO:0170057">
    <property type="term" value="F:RNA ligase (GTP) activity"/>
    <property type="evidence" value="ECO:0007669"/>
    <property type="project" value="UniProtKB-EC"/>
</dbReference>
<dbReference type="PANTHER" id="PTHR11118">
    <property type="entry name" value="RNA-SPLICING LIGASE RTCB HOMOLOG"/>
    <property type="match status" value="1"/>
</dbReference>
<dbReference type="GO" id="GO:0046872">
    <property type="term" value="F:metal ion binding"/>
    <property type="evidence" value="ECO:0007669"/>
    <property type="project" value="UniProtKB-KW"/>
</dbReference>
<feature type="binding site" evidence="10">
    <location>
        <position position="94"/>
    </location>
    <ligand>
        <name>Mn(2+)</name>
        <dbReference type="ChEBI" id="CHEBI:29035"/>
        <label>1</label>
    </ligand>
</feature>
<organism evidence="11 12">
    <name type="scientific">Vairimorpha necatrix</name>
    <dbReference type="NCBI Taxonomy" id="6039"/>
    <lineage>
        <taxon>Eukaryota</taxon>
        <taxon>Fungi</taxon>
        <taxon>Fungi incertae sedis</taxon>
        <taxon>Microsporidia</taxon>
        <taxon>Nosematidae</taxon>
        <taxon>Vairimorpha</taxon>
    </lineage>
</organism>
<evidence type="ECO:0000256" key="1">
    <source>
        <dbReference type="ARBA" id="ARBA00012726"/>
    </source>
</evidence>
<proteinExistence type="predicted"/>
<evidence type="ECO:0000313" key="11">
    <source>
        <dbReference type="EMBL" id="WUR02678.1"/>
    </source>
</evidence>
<sequence length="462" mass="51373">MINISNLKITIPKSQDLKMNTDCIIYASKPLHDPILQDKLLLTQLINISKLPTVSRPVIGLPDLHQGYVFPIGSVTCFDLHNNPLIIPGGVGYDINCGVRCLKTNLHLSDLKDIDSLVDIFDLSPVSLPLKDLNSILDEGLNFLVKNKLITVDNLEFTESNGKYQGNSRLVSQKTKGKGINQFGSLGSGNHYAEIQYVEKVVDKERCEVIGLREGQIVLSVHSGSRGLGHNVCKESLIKFNNEVLLNNTGGFINDTTNMNESVYLHADNILSQEYLSAMSSACNYAFANRAMISQTLSNNLKTVFPHFESQLIYDTSHNIAKVEEDLDALVIRKGASRILEPGNLELPFVYRNIGQPVMVGGSMGTFSYIICGESSKTYRSTCHGSGRIVTRKESSTRFKYEEVIRDLKDKNIYIRSGSKKGIVEEAPECYKDIDEVVECSEMNGISKKVCRLRPIIVLKDM</sequence>
<feature type="binding site" evidence="9">
    <location>
        <begin position="361"/>
        <end position="364"/>
    </location>
    <ligand>
        <name>GMP</name>
        <dbReference type="ChEBI" id="CHEBI:58115"/>
    </ligand>
</feature>
<dbReference type="KEGG" id="vnx:VNE69_02199"/>
<keyword evidence="3 10" id="KW-0479">Metal-binding</keyword>
<keyword evidence="5 9" id="KW-0342">GTP-binding</keyword>
<keyword evidence="4 9" id="KW-0547">Nucleotide-binding</keyword>
<protein>
    <recommendedName>
        <fullName evidence="1">3'-phosphate/5'-hydroxy nucleic acid ligase</fullName>
        <ecNumber evidence="1">6.5.1.8</ecNumber>
    </recommendedName>
</protein>
<evidence type="ECO:0000256" key="5">
    <source>
        <dbReference type="ARBA" id="ARBA00023134"/>
    </source>
</evidence>
<dbReference type="GO" id="GO:0006396">
    <property type="term" value="P:RNA processing"/>
    <property type="evidence" value="ECO:0007669"/>
    <property type="project" value="InterPro"/>
</dbReference>
<dbReference type="EMBL" id="CP142727">
    <property type="protein sequence ID" value="WUR02678.1"/>
    <property type="molecule type" value="Genomic_DNA"/>
</dbReference>
<dbReference type="GeneID" id="90540489"/>
<keyword evidence="12" id="KW-1185">Reference proteome</keyword>
<dbReference type="Pfam" id="PF01139">
    <property type="entry name" value="RtcB"/>
    <property type="match status" value="1"/>
</dbReference>
<evidence type="ECO:0000256" key="2">
    <source>
        <dbReference type="ARBA" id="ARBA00022598"/>
    </source>
</evidence>
<feature type="active site" description="GMP-histidine intermediate" evidence="8">
    <location>
        <position position="384"/>
    </location>
</feature>
<dbReference type="GO" id="GO:0072669">
    <property type="term" value="C:tRNA-splicing ligase complex"/>
    <property type="evidence" value="ECO:0007669"/>
    <property type="project" value="TreeGrafter"/>
</dbReference>
<evidence type="ECO:0000256" key="9">
    <source>
        <dbReference type="PIRSR" id="PIRSR601233-2"/>
    </source>
</evidence>
<feature type="binding site" evidence="9">
    <location>
        <position position="368"/>
    </location>
    <ligand>
        <name>GMP</name>
        <dbReference type="ChEBI" id="CHEBI:58115"/>
    </ligand>
</feature>
<reference evidence="11" key="1">
    <citation type="journal article" date="2024" name="BMC Genomics">
        <title>Functional annotation of a divergent genome using sequence and structure-based similarity.</title>
        <authorList>
            <person name="Svedberg D."/>
            <person name="Winiger R.R."/>
            <person name="Berg A."/>
            <person name="Sharma H."/>
            <person name="Tellgren-Roth C."/>
            <person name="Debrunner-Vossbrinck B.A."/>
            <person name="Vossbrinck C.R."/>
            <person name="Barandun J."/>
        </authorList>
    </citation>
    <scope>NUCLEOTIDE SEQUENCE</scope>
    <source>
        <strain evidence="11">Illinois isolate</strain>
    </source>
</reference>
<feature type="binding site" evidence="10">
    <location>
        <position position="318"/>
    </location>
    <ligand>
        <name>Mn(2+)</name>
        <dbReference type="ChEBI" id="CHEBI:29035"/>
        <label>2</label>
    </ligand>
</feature>
<evidence type="ECO:0000256" key="6">
    <source>
        <dbReference type="ARBA" id="ARBA00023211"/>
    </source>
</evidence>
<dbReference type="Proteomes" id="UP001334084">
    <property type="component" value="Chromosome 2"/>
</dbReference>
<evidence type="ECO:0000256" key="7">
    <source>
        <dbReference type="ARBA" id="ARBA00047746"/>
    </source>
</evidence>
<dbReference type="PANTHER" id="PTHR11118:SF1">
    <property type="entry name" value="RNA-SPLICING LIGASE RTCB HOMOLOG"/>
    <property type="match status" value="1"/>
</dbReference>
<evidence type="ECO:0000256" key="8">
    <source>
        <dbReference type="PIRSR" id="PIRSR601233-1"/>
    </source>
</evidence>
<dbReference type="SUPFAM" id="SSF103365">
    <property type="entry name" value="Hypothetical protein PH1602"/>
    <property type="match status" value="1"/>
</dbReference>
<comment type="cofactor">
    <cofactor evidence="10">
        <name>Mn(2+)</name>
        <dbReference type="ChEBI" id="CHEBI:29035"/>
    </cofactor>
    <text evidence="10">Binds 2 manganese ions per subunit.</text>
</comment>
<feature type="binding site" evidence="10">
    <location>
        <position position="191"/>
    </location>
    <ligand>
        <name>Mn(2+)</name>
        <dbReference type="ChEBI" id="CHEBI:29035"/>
        <label>1</label>
    </ligand>
</feature>
<evidence type="ECO:0000256" key="10">
    <source>
        <dbReference type="PIRSR" id="PIRSR601233-3"/>
    </source>
</evidence>
<evidence type="ECO:0000256" key="4">
    <source>
        <dbReference type="ARBA" id="ARBA00022741"/>
    </source>
</evidence>